<organism evidence="1 4">
    <name type="scientific">Pandoraea cepalis</name>
    <dbReference type="NCBI Taxonomy" id="2508294"/>
    <lineage>
        <taxon>Bacteria</taxon>
        <taxon>Pseudomonadati</taxon>
        <taxon>Pseudomonadota</taxon>
        <taxon>Betaproteobacteria</taxon>
        <taxon>Burkholderiales</taxon>
        <taxon>Burkholderiaceae</taxon>
        <taxon>Pandoraea</taxon>
    </lineage>
</organism>
<dbReference type="AlphaFoldDB" id="A0AAW7MLX2"/>
<accession>A0AAW7MLX2</accession>
<dbReference type="EMBL" id="QAID01000035">
    <property type="protein sequence ID" value="MDN4578192.1"/>
    <property type="molecule type" value="Genomic_DNA"/>
</dbReference>
<evidence type="ECO:0000313" key="1">
    <source>
        <dbReference type="EMBL" id="MDN4573650.1"/>
    </source>
</evidence>
<dbReference type="Proteomes" id="UP001172788">
    <property type="component" value="Unassembled WGS sequence"/>
</dbReference>
<dbReference type="Gene3D" id="1.25.40.20">
    <property type="entry name" value="Ankyrin repeat-containing domain"/>
    <property type="match status" value="1"/>
</dbReference>
<protein>
    <recommendedName>
        <fullName evidence="5">Ankyrin repeat domain-containing protein</fullName>
    </recommendedName>
</protein>
<dbReference type="Proteomes" id="UP001172791">
    <property type="component" value="Unassembled WGS sequence"/>
</dbReference>
<name>A0AAW7MLX2_9BURK</name>
<dbReference type="RefSeq" id="WP_301234514.1">
    <property type="nucleotide sequence ID" value="NZ_QAIC01000037.1"/>
</dbReference>
<proteinExistence type="predicted"/>
<dbReference type="SUPFAM" id="SSF48403">
    <property type="entry name" value="Ankyrin repeat"/>
    <property type="match status" value="1"/>
</dbReference>
<reference evidence="1" key="1">
    <citation type="submission" date="2018-04" db="EMBL/GenBank/DDBJ databases">
        <authorList>
            <person name="Jy Z."/>
        </authorList>
    </citation>
    <scope>NUCLEOTIDE SEQUENCE</scope>
    <source>
        <strain evidence="2">AS13</strain>
        <strain evidence="1">LA18</strain>
    </source>
</reference>
<comment type="caution">
    <text evidence="1">The sequence shown here is derived from an EMBL/GenBank/DDBJ whole genome shotgun (WGS) entry which is preliminary data.</text>
</comment>
<gene>
    <name evidence="1" type="ORF">DBA34_10310</name>
    <name evidence="2" type="ORF">DBB29_08690</name>
</gene>
<keyword evidence="3" id="KW-1185">Reference proteome</keyword>
<evidence type="ECO:0000313" key="4">
    <source>
        <dbReference type="Proteomes" id="UP001172791"/>
    </source>
</evidence>
<evidence type="ECO:0000313" key="3">
    <source>
        <dbReference type="Proteomes" id="UP001172788"/>
    </source>
</evidence>
<evidence type="ECO:0000313" key="2">
    <source>
        <dbReference type="EMBL" id="MDN4578192.1"/>
    </source>
</evidence>
<sequence>MQQTSTAKPKRKRYYPNLYQAIDHRDISEVHRLLKKPEVLAAINEHTGVGPNHTPLLSAASSLWFEACKAIIEAGGDPMETNRDGLNAVAIARTVKWAVLKPEREACREQLAAYVAQWEADKLRKALDADEALSIIEPARRRARL</sequence>
<evidence type="ECO:0008006" key="5">
    <source>
        <dbReference type="Google" id="ProtNLM"/>
    </source>
</evidence>
<dbReference type="InterPro" id="IPR036770">
    <property type="entry name" value="Ankyrin_rpt-contain_sf"/>
</dbReference>
<dbReference type="EMBL" id="QAIC01000037">
    <property type="protein sequence ID" value="MDN4573650.1"/>
    <property type="molecule type" value="Genomic_DNA"/>
</dbReference>